<dbReference type="SUPFAM" id="SSF52833">
    <property type="entry name" value="Thioredoxin-like"/>
    <property type="match status" value="1"/>
</dbReference>
<evidence type="ECO:0000313" key="2">
    <source>
        <dbReference type="EMBL" id="KRL89909.1"/>
    </source>
</evidence>
<comment type="caution">
    <text evidence="2">The sequence shown here is derived from an EMBL/GenBank/DDBJ whole genome shotgun (WGS) entry which is preliminary data.</text>
</comment>
<gene>
    <name evidence="2" type="ORF">FC43_GL001501</name>
</gene>
<dbReference type="Gene3D" id="3.40.30.10">
    <property type="entry name" value="Glutaredoxin"/>
    <property type="match status" value="1"/>
</dbReference>
<dbReference type="AlphaFoldDB" id="A0A0R1UGK7"/>
<evidence type="ECO:0000313" key="3">
    <source>
        <dbReference type="Proteomes" id="UP000050816"/>
    </source>
</evidence>
<dbReference type="PATRIC" id="fig|1423760.3.peg.1573"/>
<dbReference type="EMBL" id="AZFK01000040">
    <property type="protein sequence ID" value="KRL89909.1"/>
    <property type="molecule type" value="Genomic_DNA"/>
</dbReference>
<reference evidence="2 3" key="1">
    <citation type="journal article" date="2015" name="Genome Announc.">
        <title>Expanding the biotechnology potential of lactobacilli through comparative genomics of 213 strains and associated genera.</title>
        <authorList>
            <person name="Sun Z."/>
            <person name="Harris H.M."/>
            <person name="McCann A."/>
            <person name="Guo C."/>
            <person name="Argimon S."/>
            <person name="Zhang W."/>
            <person name="Yang X."/>
            <person name="Jeffery I.B."/>
            <person name="Cooney J.C."/>
            <person name="Kagawa T.F."/>
            <person name="Liu W."/>
            <person name="Song Y."/>
            <person name="Salvetti E."/>
            <person name="Wrobel A."/>
            <person name="Rasinkangas P."/>
            <person name="Parkhill J."/>
            <person name="Rea M.C."/>
            <person name="O'Sullivan O."/>
            <person name="Ritari J."/>
            <person name="Douillard F.P."/>
            <person name="Paul Ross R."/>
            <person name="Yang R."/>
            <person name="Briner A.E."/>
            <person name="Felis G.E."/>
            <person name="de Vos W.M."/>
            <person name="Barrangou R."/>
            <person name="Klaenhammer T.R."/>
            <person name="Caufield P.W."/>
            <person name="Cui Y."/>
            <person name="Zhang H."/>
            <person name="O'Toole P.W."/>
        </authorList>
    </citation>
    <scope>NUCLEOTIDE SEQUENCE [LARGE SCALE GENOMIC DNA]</scope>
    <source>
        <strain evidence="2 3">DSM 15946</strain>
    </source>
</reference>
<dbReference type="InterPro" id="IPR036249">
    <property type="entry name" value="Thioredoxin-like_sf"/>
</dbReference>
<name>A0A0R1UGK7_9LACO</name>
<sequence>MTKRFLEQHHVNFIEHNIDEQPEFVDALKQEGFKATPVVKLPNGSAFTGFRPDMLKQLA</sequence>
<dbReference type="CDD" id="cd02976">
    <property type="entry name" value="NrdH"/>
    <property type="match status" value="1"/>
</dbReference>
<evidence type="ECO:0000259" key="1">
    <source>
        <dbReference type="Pfam" id="PF00462"/>
    </source>
</evidence>
<feature type="domain" description="Glutaredoxin" evidence="1">
    <location>
        <begin position="1"/>
        <end position="39"/>
    </location>
</feature>
<dbReference type="Pfam" id="PF00462">
    <property type="entry name" value="Glutaredoxin"/>
    <property type="match status" value="1"/>
</dbReference>
<dbReference type="InterPro" id="IPR002109">
    <property type="entry name" value="Glutaredoxin"/>
</dbReference>
<protein>
    <recommendedName>
        <fullName evidence="1">Glutaredoxin domain-containing protein</fullName>
    </recommendedName>
</protein>
<accession>A0A0R1UGK7</accession>
<dbReference type="Proteomes" id="UP000050816">
    <property type="component" value="Unassembled WGS sequence"/>
</dbReference>
<proteinExistence type="predicted"/>
<organism evidence="2 3">
    <name type="scientific">Limosilactobacillus ingluviei DSM 15946</name>
    <dbReference type="NCBI Taxonomy" id="1423760"/>
    <lineage>
        <taxon>Bacteria</taxon>
        <taxon>Bacillati</taxon>
        <taxon>Bacillota</taxon>
        <taxon>Bacilli</taxon>
        <taxon>Lactobacillales</taxon>
        <taxon>Lactobacillaceae</taxon>
        <taxon>Limosilactobacillus</taxon>
    </lineage>
</organism>